<dbReference type="GO" id="GO:0003677">
    <property type="term" value="F:DNA binding"/>
    <property type="evidence" value="ECO:0007669"/>
    <property type="project" value="InterPro"/>
</dbReference>
<keyword evidence="2" id="KW-0547">Nucleotide-binding</keyword>
<dbReference type="InterPro" id="IPR006935">
    <property type="entry name" value="Helicase/UvrB_N"/>
</dbReference>
<keyword evidence="2" id="KW-0378">Hydrolase</keyword>
<comment type="caution">
    <text evidence="2">The sequence shown here is derived from an EMBL/GenBank/DDBJ whole genome shotgun (WGS) entry which is preliminary data.</text>
</comment>
<dbReference type="GO" id="GO:0016818">
    <property type="term" value="F:hydrolase activity, acting on acid anhydrides, in phosphorus-containing anhydrides"/>
    <property type="evidence" value="ECO:0007669"/>
    <property type="project" value="InterPro"/>
</dbReference>
<dbReference type="EMBL" id="VDUW01000006">
    <property type="protein sequence ID" value="TXL64048.1"/>
    <property type="molecule type" value="Genomic_DNA"/>
</dbReference>
<dbReference type="SUPFAM" id="SSF52540">
    <property type="entry name" value="P-loop containing nucleoside triphosphate hydrolases"/>
    <property type="match status" value="2"/>
</dbReference>
<sequence>MIIDFGKLNGNNSVDTVINPRELFDVLPEKDDKYEEYLRDVQTEVLNKWFEDYRDKKDVIIKMNTGSGKTVVGLLMLKSCLNENKGPAVYVVPDPYLVKQVINEAMSLGIDVTEDTGDPSFLKGESILIINIFKLINGKSVFGTDNIKINIGSIIIDDAHACLDIAENQFSIKIPYDTVVYTELLNLFRESIKQQSEVGLIELEAGDPNANRIVPFWSWIDNKSDVIRILHSYKDSPDENLKSLMFGWPLIKNNIEHCYCVIGSDGLEISPKFLPIHNIPSFQNAHRRIFMSATISDDSILVSHFNIDHTKISQAITPNSSNDIGERMIIVPQELNPDISDDQLKTFYKEISQTQNLVIIVPSNYRAKYWEDVADMILNSKNLHAGVEKLKKEHVGLVVVINKYDGIDLPKSACTVLVIDGLPDVRRKIDKIEESALQGSELVLNNKIQKIEQGMGRGIRSKDDYCVVFLMGRSLVNHLYVNGAISKFTAATRKQMELSSQLSKQLRGKELEELKDVINYSLNRDKNWIKTSRGALVKVKYDPSVKFDERVIIEREAYNHALKKNYRESTKLLLNIVNEEENEILRGVTKQKLAEYLHFYDPIEAQQTLMSAVKDNSQVIHPIEGIQYDRLIPTDVSQAQELVNYINQKFRGPNKYILFVNKLIENLVFLPKTANAFEQAMMDLAFVLGFRGQRPEKQFRKGPDNLWSIGQSNYFVIECKNGAVTDYISKSDCNQLNGSINWFYEKYDEENSHVPIMVHRSNKFEYAASPNKDIKIINETNLEDIKTNLKSFAQGIAANSNDVNKVDELLKRYSFKELQFVDKYTSNYK</sequence>
<dbReference type="SMART" id="SM00487">
    <property type="entry name" value="DEXDc"/>
    <property type="match status" value="1"/>
</dbReference>
<name>A0A5C8NRV6_9BACI</name>
<evidence type="ECO:0000313" key="3">
    <source>
        <dbReference type="Proteomes" id="UP000321574"/>
    </source>
</evidence>
<gene>
    <name evidence="2" type="ORF">FHP05_10190</name>
</gene>
<dbReference type="InterPro" id="IPR006555">
    <property type="entry name" value="ATP-dep_Helicase_C"/>
</dbReference>
<dbReference type="PROSITE" id="PS51192">
    <property type="entry name" value="HELICASE_ATP_BIND_1"/>
    <property type="match status" value="1"/>
</dbReference>
<dbReference type="Pfam" id="PF04851">
    <property type="entry name" value="ResIII"/>
    <property type="match status" value="1"/>
</dbReference>
<proteinExistence type="predicted"/>
<dbReference type="InterPro" id="IPR027417">
    <property type="entry name" value="P-loop_NTPase"/>
</dbReference>
<dbReference type="Proteomes" id="UP000321574">
    <property type="component" value="Unassembled WGS sequence"/>
</dbReference>
<protein>
    <submittedName>
        <fullName evidence="2">DEAD/DEAH box helicase</fullName>
    </submittedName>
</protein>
<keyword evidence="2" id="KW-0067">ATP-binding</keyword>
<reference evidence="2 3" key="1">
    <citation type="submission" date="2019-06" db="EMBL/GenBank/DDBJ databases">
        <title>Cerasibacillus sp. nov., isolated from maize field.</title>
        <authorList>
            <person name="Lin S.-Y."/>
            <person name="Tsai C.-F."/>
            <person name="Young C.-C."/>
        </authorList>
    </citation>
    <scope>NUCLEOTIDE SEQUENCE [LARGE SCALE GENOMIC DNA]</scope>
    <source>
        <strain evidence="2 3">CC-CFT480</strain>
    </source>
</reference>
<organism evidence="2 3">
    <name type="scientific">Cerasibacillus terrae</name>
    <dbReference type="NCBI Taxonomy" id="2498845"/>
    <lineage>
        <taxon>Bacteria</taxon>
        <taxon>Bacillati</taxon>
        <taxon>Bacillota</taxon>
        <taxon>Bacilli</taxon>
        <taxon>Bacillales</taxon>
        <taxon>Bacillaceae</taxon>
        <taxon>Cerasibacillus</taxon>
    </lineage>
</organism>
<keyword evidence="3" id="KW-1185">Reference proteome</keyword>
<dbReference type="Pfam" id="PF13307">
    <property type="entry name" value="Helicase_C_2"/>
    <property type="match status" value="1"/>
</dbReference>
<evidence type="ECO:0000259" key="1">
    <source>
        <dbReference type="PROSITE" id="PS51192"/>
    </source>
</evidence>
<feature type="domain" description="Helicase ATP-binding" evidence="1">
    <location>
        <begin position="50"/>
        <end position="313"/>
    </location>
</feature>
<dbReference type="GO" id="GO:0005524">
    <property type="term" value="F:ATP binding"/>
    <property type="evidence" value="ECO:0007669"/>
    <property type="project" value="InterPro"/>
</dbReference>
<dbReference type="AlphaFoldDB" id="A0A5C8NRV6"/>
<dbReference type="RefSeq" id="WP_147667913.1">
    <property type="nucleotide sequence ID" value="NZ_VDUW01000006.1"/>
</dbReference>
<dbReference type="OrthoDB" id="366844at2"/>
<accession>A0A5C8NRV6</accession>
<dbReference type="InterPro" id="IPR014001">
    <property type="entry name" value="Helicase_ATP-bd"/>
</dbReference>
<dbReference type="GO" id="GO:0006139">
    <property type="term" value="P:nucleobase-containing compound metabolic process"/>
    <property type="evidence" value="ECO:0007669"/>
    <property type="project" value="InterPro"/>
</dbReference>
<dbReference type="SMART" id="SM00491">
    <property type="entry name" value="HELICc2"/>
    <property type="match status" value="1"/>
</dbReference>
<dbReference type="GO" id="GO:0004386">
    <property type="term" value="F:helicase activity"/>
    <property type="evidence" value="ECO:0007669"/>
    <property type="project" value="UniProtKB-KW"/>
</dbReference>
<keyword evidence="2" id="KW-0347">Helicase</keyword>
<dbReference type="Gene3D" id="3.40.50.300">
    <property type="entry name" value="P-loop containing nucleotide triphosphate hydrolases"/>
    <property type="match status" value="2"/>
</dbReference>
<evidence type="ECO:0000313" key="2">
    <source>
        <dbReference type="EMBL" id="TXL64048.1"/>
    </source>
</evidence>